<dbReference type="Proteomes" id="UP000182987">
    <property type="component" value="Chromosome"/>
</dbReference>
<keyword evidence="2" id="KW-1185">Reference proteome</keyword>
<reference evidence="2" key="1">
    <citation type="submission" date="2016-09" db="EMBL/GenBank/DDBJ databases">
        <authorList>
            <person name="Lysoe E."/>
        </authorList>
    </citation>
    <scope>NUCLEOTIDE SEQUENCE [LARGE SCALE GENOMIC DNA]</scope>
    <source>
        <strain evidence="2">LJ96T</strain>
    </source>
</reference>
<sequence>MCFDRRWISHDPGLIVRSQRQGSKTKKRRISVHGIRYFQRERPHTRSFAGTYVVVTGWKSAFDQSGKGSQNRPANVVDMDEIADLEAFGKRNVFASEKRFAQGWEEAVRRFPWAKNVEET</sequence>
<dbReference type="STRING" id="1440763.BJI69_11405"/>
<protein>
    <submittedName>
        <fullName evidence="1">Uncharacterized protein</fullName>
    </submittedName>
</protein>
<evidence type="ECO:0000313" key="1">
    <source>
        <dbReference type="EMBL" id="APG04445.1"/>
    </source>
</evidence>
<name>A0A0G9H8Y1_9GAMM</name>
<gene>
    <name evidence="1" type="ORF">BJI69_11405</name>
</gene>
<dbReference type="AlphaFoldDB" id="A0A0G9H8Y1"/>
<organism evidence="1 2">
    <name type="scientific">Luteibacter rhizovicinus DSM 16549</name>
    <dbReference type="NCBI Taxonomy" id="1440763"/>
    <lineage>
        <taxon>Bacteria</taxon>
        <taxon>Pseudomonadati</taxon>
        <taxon>Pseudomonadota</taxon>
        <taxon>Gammaproteobacteria</taxon>
        <taxon>Lysobacterales</taxon>
        <taxon>Rhodanobacteraceae</taxon>
        <taxon>Luteibacter</taxon>
    </lineage>
</organism>
<proteinExistence type="predicted"/>
<accession>A0A0G9H8Y1</accession>
<dbReference type="KEGG" id="lrz:BJI69_11405"/>
<dbReference type="EMBL" id="CP017480">
    <property type="protein sequence ID" value="APG04445.1"/>
    <property type="molecule type" value="Genomic_DNA"/>
</dbReference>
<evidence type="ECO:0000313" key="2">
    <source>
        <dbReference type="Proteomes" id="UP000182987"/>
    </source>
</evidence>